<dbReference type="AlphaFoldDB" id="A0A3Q9GGS9"/>
<reference evidence="3 4" key="1">
    <citation type="submission" date="2018-12" db="EMBL/GenBank/DDBJ databases">
        <title>Persistence of Moraxella catarrhalis in Chronic Obstructive Pulmonary Disease and Regulation of the Hag/MID Adhesin.</title>
        <authorList>
            <person name="Murphy T."/>
            <person name="Zhao X."/>
            <person name="Vyas G."/>
            <person name="Aluvathingal J."/>
            <person name="Nadendla S."/>
            <person name="Tallon L."/>
            <person name="Tettelin H."/>
        </authorList>
    </citation>
    <scope>NUCLEOTIDE SEQUENCE [LARGE SCALE GENOMIC DNA]</scope>
    <source>
        <strain evidence="2 3">173P27B1</strain>
        <strain evidence="1 4">46P58B1</strain>
    </source>
</reference>
<evidence type="ECO:0000313" key="3">
    <source>
        <dbReference type="Proteomes" id="UP000268436"/>
    </source>
</evidence>
<dbReference type="EMBL" id="RYER01000001">
    <property type="protein sequence ID" value="RUO17806.1"/>
    <property type="molecule type" value="Genomic_DNA"/>
</dbReference>
<accession>A0A3Q9GGS9</accession>
<sequence length="48" mass="5302">MVNISSPNPCTNTLKIRQYFSTKCPKNVGNHGFYLGGQIKTSQSISQI</sequence>
<organism evidence="1 4">
    <name type="scientific">Moraxella catarrhalis</name>
    <name type="common">Branhamella catarrhalis</name>
    <dbReference type="NCBI Taxonomy" id="480"/>
    <lineage>
        <taxon>Bacteria</taxon>
        <taxon>Pseudomonadati</taxon>
        <taxon>Pseudomonadota</taxon>
        <taxon>Gammaproteobacteria</taxon>
        <taxon>Moraxellales</taxon>
        <taxon>Moraxellaceae</taxon>
        <taxon>Moraxella</taxon>
    </lineage>
</organism>
<evidence type="ECO:0000313" key="1">
    <source>
        <dbReference type="EMBL" id="AZQ93798.1"/>
    </source>
</evidence>
<dbReference type="Proteomes" id="UP000268436">
    <property type="component" value="Unassembled WGS sequence"/>
</dbReference>
<dbReference type="Proteomes" id="UP000280228">
    <property type="component" value="Chromosome"/>
</dbReference>
<evidence type="ECO:0000313" key="2">
    <source>
        <dbReference type="EMBL" id="RUO17806.1"/>
    </source>
</evidence>
<dbReference type="EMBL" id="CP034662">
    <property type="protein sequence ID" value="AZQ93798.1"/>
    <property type="molecule type" value="Genomic_DNA"/>
</dbReference>
<protein>
    <submittedName>
        <fullName evidence="1">Uncharacterized protein</fullName>
    </submittedName>
</protein>
<proteinExistence type="predicted"/>
<gene>
    <name evidence="1" type="ORF">EJK53_1184</name>
    <name evidence="2" type="ORF">EJK54_1510</name>
</gene>
<evidence type="ECO:0000313" key="4">
    <source>
        <dbReference type="Proteomes" id="UP000280228"/>
    </source>
</evidence>
<name>A0A3Q9GGS9_MORCA</name>
<keyword evidence="3" id="KW-1185">Reference proteome</keyword>